<dbReference type="SMART" id="SM00028">
    <property type="entry name" value="TPR"/>
    <property type="match status" value="2"/>
</dbReference>
<dbReference type="Pfam" id="PF23914">
    <property type="entry name" value="TPR_CcmH_CycH"/>
    <property type="match status" value="1"/>
</dbReference>
<evidence type="ECO:0000259" key="7">
    <source>
        <dbReference type="Pfam" id="PF23892"/>
    </source>
</evidence>
<name>A0A4R3YC97_9PROT</name>
<dbReference type="GO" id="GO:0005886">
    <property type="term" value="C:plasma membrane"/>
    <property type="evidence" value="ECO:0007669"/>
    <property type="project" value="TreeGrafter"/>
</dbReference>
<feature type="domain" description="Cytochrome c-type biogenesis protein H TPR" evidence="8">
    <location>
        <begin position="137"/>
        <end position="271"/>
    </location>
</feature>
<gene>
    <name evidence="9" type="ORF">EDC63_102146</name>
</gene>
<organism evidence="9 10">
    <name type="scientific">Sulfurirhabdus autotrophica</name>
    <dbReference type="NCBI Taxonomy" id="1706046"/>
    <lineage>
        <taxon>Bacteria</taxon>
        <taxon>Pseudomonadati</taxon>
        <taxon>Pseudomonadota</taxon>
        <taxon>Betaproteobacteria</taxon>
        <taxon>Nitrosomonadales</taxon>
        <taxon>Sulfuricellaceae</taxon>
        <taxon>Sulfurirhabdus</taxon>
    </lineage>
</organism>
<reference evidence="9 10" key="1">
    <citation type="submission" date="2019-03" db="EMBL/GenBank/DDBJ databases">
        <title>Genomic Encyclopedia of Type Strains, Phase IV (KMG-IV): sequencing the most valuable type-strain genomes for metagenomic binning, comparative biology and taxonomic classification.</title>
        <authorList>
            <person name="Goeker M."/>
        </authorList>
    </citation>
    <scope>NUCLEOTIDE SEQUENCE [LARGE SCALE GENOMIC DNA]</scope>
    <source>
        <strain evidence="9 10">DSM 100309</strain>
    </source>
</reference>
<evidence type="ECO:0000259" key="8">
    <source>
        <dbReference type="Pfam" id="PF23914"/>
    </source>
</evidence>
<evidence type="ECO:0000256" key="5">
    <source>
        <dbReference type="PROSITE-ProRule" id="PRU00339"/>
    </source>
</evidence>
<keyword evidence="6" id="KW-0812">Transmembrane</keyword>
<feature type="domain" description="Cytochrome c-type biogenesis protein H Ig-like" evidence="7">
    <location>
        <begin position="326"/>
        <end position="429"/>
    </location>
</feature>
<evidence type="ECO:0000313" key="9">
    <source>
        <dbReference type="EMBL" id="TCV89626.1"/>
    </source>
</evidence>
<evidence type="ECO:0000256" key="6">
    <source>
        <dbReference type="SAM" id="Phobius"/>
    </source>
</evidence>
<dbReference type="InterPro" id="IPR056412">
    <property type="entry name" value="Ig_CycH"/>
</dbReference>
<feature type="repeat" description="TPR" evidence="5">
    <location>
        <begin position="166"/>
        <end position="199"/>
    </location>
</feature>
<feature type="transmembrane region" description="Helical" evidence="6">
    <location>
        <begin position="6"/>
        <end position="25"/>
    </location>
</feature>
<dbReference type="EMBL" id="SMCO01000002">
    <property type="protein sequence ID" value="TCV89626.1"/>
    <property type="molecule type" value="Genomic_DNA"/>
</dbReference>
<evidence type="ECO:0000256" key="2">
    <source>
        <dbReference type="ARBA" id="ARBA00022737"/>
    </source>
</evidence>
<dbReference type="SUPFAM" id="SSF48452">
    <property type="entry name" value="TPR-like"/>
    <property type="match status" value="1"/>
</dbReference>
<feature type="transmembrane region" description="Helical" evidence="6">
    <location>
        <begin position="91"/>
        <end position="112"/>
    </location>
</feature>
<dbReference type="Proteomes" id="UP000295367">
    <property type="component" value="Unassembled WGS sequence"/>
</dbReference>
<proteinExistence type="predicted"/>
<dbReference type="RefSeq" id="WP_124947062.1">
    <property type="nucleotide sequence ID" value="NZ_BHVT01000057.1"/>
</dbReference>
<evidence type="ECO:0000256" key="3">
    <source>
        <dbReference type="ARBA" id="ARBA00022748"/>
    </source>
</evidence>
<keyword evidence="10" id="KW-1185">Reference proteome</keyword>
<keyword evidence="4 5" id="KW-0802">TPR repeat</keyword>
<dbReference type="Gene3D" id="1.25.40.10">
    <property type="entry name" value="Tetratricopeptide repeat domain"/>
    <property type="match status" value="1"/>
</dbReference>
<keyword evidence="6" id="KW-0472">Membrane</keyword>
<protein>
    <submittedName>
        <fullName evidence="9">Cytochrome c-type biogenesis protein CcmH</fullName>
    </submittedName>
</protein>
<evidence type="ECO:0000313" key="10">
    <source>
        <dbReference type="Proteomes" id="UP000295367"/>
    </source>
</evidence>
<dbReference type="AlphaFoldDB" id="A0A4R3YC97"/>
<keyword evidence="3" id="KW-0201">Cytochrome c-type biogenesis</keyword>
<evidence type="ECO:0000256" key="4">
    <source>
        <dbReference type="ARBA" id="ARBA00022803"/>
    </source>
</evidence>
<dbReference type="GO" id="GO:0017004">
    <property type="term" value="P:cytochrome complex assembly"/>
    <property type="evidence" value="ECO:0007669"/>
    <property type="project" value="UniProtKB-KW"/>
</dbReference>
<dbReference type="PANTHER" id="PTHR47870">
    <property type="entry name" value="CYTOCHROME C-TYPE BIOGENESIS PROTEIN CCMH"/>
    <property type="match status" value="1"/>
</dbReference>
<dbReference type="InterPro" id="IPR017560">
    <property type="entry name" value="Cyt_c_biogenesis_CcmI"/>
</dbReference>
<dbReference type="InterPro" id="IPR051263">
    <property type="entry name" value="C-type_cytochrome_biogenesis"/>
</dbReference>
<comment type="caution">
    <text evidence="9">The sequence shown here is derived from an EMBL/GenBank/DDBJ whole genome shotgun (WGS) entry which is preliminary data.</text>
</comment>
<dbReference type="InterPro" id="IPR019734">
    <property type="entry name" value="TPR_rpt"/>
</dbReference>
<dbReference type="GO" id="GO:0030313">
    <property type="term" value="C:cell envelope"/>
    <property type="evidence" value="ECO:0007669"/>
    <property type="project" value="UniProtKB-SubCell"/>
</dbReference>
<dbReference type="Pfam" id="PF23892">
    <property type="entry name" value="Ig_CycH"/>
    <property type="match status" value="1"/>
</dbReference>
<dbReference type="NCBIfam" id="TIGR03142">
    <property type="entry name" value="cytochro_ccmI"/>
    <property type="match status" value="1"/>
</dbReference>
<dbReference type="OrthoDB" id="9776053at2"/>
<comment type="subcellular location">
    <subcellularLocation>
        <location evidence="1">Cell envelope</location>
    </subcellularLocation>
</comment>
<dbReference type="InterPro" id="IPR056413">
    <property type="entry name" value="TPR_CcmH_CycH"/>
</dbReference>
<accession>A0A4R3YC97</accession>
<evidence type="ECO:0000256" key="1">
    <source>
        <dbReference type="ARBA" id="ARBA00004196"/>
    </source>
</evidence>
<sequence>MVIFWIISGLMMVSVLAFLIPPLLSKKPLSGVEQKQLNVSLYREQMNELEHDLANRTLSMEHYDEAKSELEQRMMEDVSVSQKSIVAKSHFNYAVAITFLLLLPGIAIALYVKLGSPQSIDKQRTVQAPVMAAEQTERPAADQMQASVIGFVERLKDRLNRVPDDTESWVMLSRSYVMLKQYPEAVKAFERATKLVNNDATLLADYADALAMAQGRSLEGKPEALVQQALKIHPENEKALYLAGTASYNRRDYKNAVKYWEKLYALLPPGKESNKEITLSILDAKARTGDKAAAMQLQSEMKGLVPDQPSNVSTQQAGVVGKVSGVVEIAPALKAKLVTDAKLFVFARAANGSRMPLAILSKTGGALPLKFQLTDDMAMTSKMKLSSFEQVQVVARLSKSGSAAPQSGDLEGYSKPVKVGSESLRIMIDHEVP</sequence>
<dbReference type="PANTHER" id="PTHR47870:SF4">
    <property type="entry name" value="CYTOCHROME C-TYPE BIOGENESIS PROTEIN CYCH"/>
    <property type="match status" value="1"/>
</dbReference>
<dbReference type="PROSITE" id="PS50005">
    <property type="entry name" value="TPR"/>
    <property type="match status" value="1"/>
</dbReference>
<keyword evidence="6" id="KW-1133">Transmembrane helix</keyword>
<keyword evidence="2" id="KW-0677">Repeat</keyword>
<dbReference type="InterPro" id="IPR011990">
    <property type="entry name" value="TPR-like_helical_dom_sf"/>
</dbReference>